<dbReference type="FunFam" id="1.10.1140.10:FF:000001">
    <property type="entry name" value="ATP synthase subunit beta"/>
    <property type="match status" value="1"/>
</dbReference>
<dbReference type="InterPro" id="IPR004100">
    <property type="entry name" value="ATPase_F1/V1/A1_a/bsu_N"/>
</dbReference>
<keyword evidence="5" id="KW-0547">Nucleotide-binding</keyword>
<evidence type="ECO:0000256" key="9">
    <source>
        <dbReference type="ARBA" id="ARBA00023065"/>
    </source>
</evidence>
<dbReference type="GO" id="GO:0098761">
    <property type="term" value="P:cellular response to interleukin-7"/>
    <property type="evidence" value="ECO:0007669"/>
    <property type="project" value="Ensembl"/>
</dbReference>
<evidence type="ECO:0000256" key="5">
    <source>
        <dbReference type="ARBA" id="ARBA00022741"/>
    </source>
</evidence>
<dbReference type="GO" id="GO:0043536">
    <property type="term" value="P:positive regulation of blood vessel endothelial cell migration"/>
    <property type="evidence" value="ECO:0007669"/>
    <property type="project" value="Ensembl"/>
</dbReference>
<dbReference type="GO" id="GO:0042645">
    <property type="term" value="C:mitochondrial nucleoid"/>
    <property type="evidence" value="ECO:0007669"/>
    <property type="project" value="Ensembl"/>
</dbReference>
<dbReference type="GeneTree" id="ENSGT00550000074800"/>
<evidence type="ECO:0000256" key="4">
    <source>
        <dbReference type="ARBA" id="ARBA00022448"/>
    </source>
</evidence>
<evidence type="ECO:0000256" key="14">
    <source>
        <dbReference type="ARBA" id="ARBA00048368"/>
    </source>
</evidence>
<evidence type="ECO:0000313" key="19">
    <source>
        <dbReference type="Ensembl" id="ENSECAP00000087036.1"/>
    </source>
</evidence>
<accession>A0A9L0TKA3</accession>
<dbReference type="HAMAP" id="MF_01347">
    <property type="entry name" value="ATP_synth_beta_bact"/>
    <property type="match status" value="1"/>
</dbReference>
<dbReference type="SUPFAM" id="SSF47917">
    <property type="entry name" value="C-terminal domain of alpha and beta subunits of F1 ATP synthase"/>
    <property type="match status" value="1"/>
</dbReference>
<evidence type="ECO:0000313" key="20">
    <source>
        <dbReference type="Proteomes" id="UP000002281"/>
    </source>
</evidence>
<dbReference type="InterPro" id="IPR024034">
    <property type="entry name" value="ATPase_F1/V1_b/a_C"/>
</dbReference>
<evidence type="ECO:0000256" key="11">
    <source>
        <dbReference type="ARBA" id="ARBA00023196"/>
    </source>
</evidence>
<comment type="catalytic activity">
    <reaction evidence="14">
        <text>ATP + H2O + 4 H(+)(in) = ADP + phosphate + 5 H(+)(out)</text>
        <dbReference type="Rhea" id="RHEA:57720"/>
        <dbReference type="ChEBI" id="CHEBI:15377"/>
        <dbReference type="ChEBI" id="CHEBI:15378"/>
        <dbReference type="ChEBI" id="CHEBI:30616"/>
        <dbReference type="ChEBI" id="CHEBI:43474"/>
        <dbReference type="ChEBI" id="CHEBI:456216"/>
        <dbReference type="EC" id="7.1.2.2"/>
    </reaction>
    <physiologicalReaction direction="right-to-left" evidence="14">
        <dbReference type="Rhea" id="RHEA:57722"/>
    </physiologicalReaction>
</comment>
<dbReference type="Gene3D" id="1.10.1140.10">
    <property type="entry name" value="Bovine Mitochondrial F1-atpase, Atp Synthase Beta Chain, Chain D, domain 3"/>
    <property type="match status" value="1"/>
</dbReference>
<dbReference type="GO" id="GO:0046961">
    <property type="term" value="F:proton-transporting ATPase activity, rotational mechanism"/>
    <property type="evidence" value="ECO:0007669"/>
    <property type="project" value="Ensembl"/>
</dbReference>
<dbReference type="InterPro" id="IPR005722">
    <property type="entry name" value="ATP_synth_F1_bsu"/>
</dbReference>
<dbReference type="InterPro" id="IPR036121">
    <property type="entry name" value="ATPase_F1/V1/A1_a/bsu_N_sf"/>
</dbReference>
<proteinExistence type="evidence at protein level"/>
<organism evidence="19 20">
    <name type="scientific">Equus caballus</name>
    <name type="common">Horse</name>
    <dbReference type="NCBI Taxonomy" id="9796"/>
    <lineage>
        <taxon>Eukaryota</taxon>
        <taxon>Metazoa</taxon>
        <taxon>Chordata</taxon>
        <taxon>Craniata</taxon>
        <taxon>Vertebrata</taxon>
        <taxon>Euteleostomi</taxon>
        <taxon>Mammalia</taxon>
        <taxon>Eutheria</taxon>
        <taxon>Laurasiatheria</taxon>
        <taxon>Perissodactyla</taxon>
        <taxon>Equidae</taxon>
        <taxon>Equus</taxon>
    </lineage>
</organism>
<dbReference type="InterPro" id="IPR055190">
    <property type="entry name" value="ATP-synt_VA_C"/>
</dbReference>
<dbReference type="FunFam" id="3.40.50.300:FF:004189">
    <property type="entry name" value="AGAP012081-PA"/>
    <property type="match status" value="1"/>
</dbReference>
<dbReference type="CDD" id="cd01133">
    <property type="entry name" value="F1-ATPase_beta_CD"/>
    <property type="match status" value="1"/>
</dbReference>
<dbReference type="GO" id="GO:0031966">
    <property type="term" value="C:mitochondrial membrane"/>
    <property type="evidence" value="ECO:0007669"/>
    <property type="project" value="Ensembl"/>
</dbReference>
<evidence type="ECO:0000259" key="17">
    <source>
        <dbReference type="Pfam" id="PF02874"/>
    </source>
</evidence>
<dbReference type="Gene3D" id="3.40.50.300">
    <property type="entry name" value="P-loop containing nucleotide triphosphate hydrolases"/>
    <property type="match status" value="2"/>
</dbReference>
<dbReference type="CDD" id="cd18110">
    <property type="entry name" value="ATP-synt_F1_beta_C"/>
    <property type="match status" value="1"/>
</dbReference>
<evidence type="ECO:0000256" key="13">
    <source>
        <dbReference type="ARBA" id="ARBA00030784"/>
    </source>
</evidence>
<dbReference type="SUPFAM" id="SSF52540">
    <property type="entry name" value="P-loop containing nucleoside triphosphate hydrolases"/>
    <property type="match status" value="1"/>
</dbReference>
<sequence>MVEEMRDCQPIGAALRVMGSKFIQWTCLLQSRPPPNCRRVGAGTAAGLSLHPDSAMLGLVGRVAAASASGALRGLSPSAPLPQAQLLLRAAPAALQPARDYAAQTSPAPKAGAATGRIVAVIGAVVDVQFDEGLPPILNALEVQGRETRLVLEVAQHLGESTVRTIAMDGTEGLVRGQKVLDSGAPIKIPVGPETLGRIMNVIGEPIDERGPIKTKQFAAIHAEAPEFMEMSVEQEILVTGIKVVDLLAPYAKGGKIGLFGGAGVGKTVLIMELINNVAKAHGGYSVFAGVGERTREGNDLYHEMIESGVINLKDATSKVSALLGRIPSAVGYQPTLATDMGTMQERITTTKKGSITSVQAIYVPADDLTDPAPATTFAHLDATTVLSRAIAELGIYPAVDPLDSTSRIMDPNIVGTEHYEVARGVQKILQDYKSLQDIIAILGMDELSEEDKLTVSRARKIQRFLSQPFQVAEVFTGHLGKLVPLKETIKGFQQILAGDYDHLPEQAFYMVGPIEEAVAKADKLAEEHS</sequence>
<dbReference type="InterPro" id="IPR050053">
    <property type="entry name" value="ATPase_alpha/beta_chains"/>
</dbReference>
<dbReference type="InterPro" id="IPR020003">
    <property type="entry name" value="ATPase_a/bsu_AS"/>
</dbReference>
<comment type="subcellular location">
    <subcellularLocation>
        <location evidence="1">Membrane</location>
    </subcellularLocation>
</comment>
<comment type="function">
    <text evidence="15">Catalytic subunit beta, of the mitochondrial membrane ATP synthase complex (F(1)F(0) ATP synthase or Complex V) that produces ATP from ADP in the presence of a proton gradient across the membrane which is generated by electron transport complexes of the respiratory chain. ATP synthase complex consist of a soluble F(1) head domain - the catalytic core - and a membrane F(1) domain - the membrane proton channel. These two domains are linked by a central stalk rotating inside the F(1) region and a stationary peripheral stalk. During catalysis, ATP synthesis in the catalytic domain of F(1) is coupled via a rotary mechanism of the central stalk subunits to proton translocation. In vivo, can only synthesize ATP although its ATP hydrolase activity can be activated artificially in vitro. With the subunit alpha (ATP5F1A), forms the catalytic core in the F(1) domain.</text>
</comment>
<dbReference type="Gene3D" id="2.40.10.170">
    <property type="match status" value="1"/>
</dbReference>
<reference evidence="19" key="3">
    <citation type="submission" date="2025-09" db="UniProtKB">
        <authorList>
            <consortium name="Ensembl"/>
        </authorList>
    </citation>
    <scope>IDENTIFICATION</scope>
    <source>
        <strain evidence="19">Thoroughbred</strain>
    </source>
</reference>
<dbReference type="InterPro" id="IPR027417">
    <property type="entry name" value="P-loop_NTPase"/>
</dbReference>
<reference evidence="19" key="2">
    <citation type="submission" date="2025-08" db="UniProtKB">
        <authorList>
            <consortium name="Ensembl"/>
        </authorList>
    </citation>
    <scope>IDENTIFICATION</scope>
    <source>
        <strain evidence="19">Thoroughbred</strain>
    </source>
</reference>
<keyword evidence="21" id="KW-1267">Proteomics identification</keyword>
<evidence type="ECO:0000256" key="12">
    <source>
        <dbReference type="ARBA" id="ARBA00023310"/>
    </source>
</evidence>
<dbReference type="GO" id="GO:0045259">
    <property type="term" value="C:proton-transporting ATP synthase complex"/>
    <property type="evidence" value="ECO:0000318"/>
    <property type="project" value="GO_Central"/>
</dbReference>
<evidence type="ECO:0000259" key="18">
    <source>
        <dbReference type="Pfam" id="PF22919"/>
    </source>
</evidence>
<keyword evidence="7" id="KW-0067">ATP-binding</keyword>
<comment type="similarity">
    <text evidence="2">Belongs to the ATPase alpha/beta chains family.</text>
</comment>
<dbReference type="GO" id="GO:0043532">
    <property type="term" value="F:angiostatin binding"/>
    <property type="evidence" value="ECO:0007669"/>
    <property type="project" value="Ensembl"/>
</dbReference>
<dbReference type="GO" id="GO:0051453">
    <property type="term" value="P:regulation of intracellular pH"/>
    <property type="evidence" value="ECO:0007669"/>
    <property type="project" value="Ensembl"/>
</dbReference>
<gene>
    <name evidence="19" type="primary">ATP5F1B</name>
</gene>
<feature type="domain" description="ATPase F1/V1/A1 complex alpha/beta subunit N-terminal" evidence="17">
    <location>
        <begin position="118"/>
        <end position="184"/>
    </location>
</feature>
<dbReference type="SUPFAM" id="SSF50615">
    <property type="entry name" value="N-terminal domain of alpha and beta subunits of F1 ATP synthase"/>
    <property type="match status" value="1"/>
</dbReference>
<dbReference type="GO" id="GO:0042776">
    <property type="term" value="P:proton motive force-driven mitochondrial ATP synthesis"/>
    <property type="evidence" value="ECO:0000318"/>
    <property type="project" value="GO_Central"/>
</dbReference>
<name>A0A9L0TKA3_HORSE</name>
<dbReference type="GO" id="GO:0009986">
    <property type="term" value="C:cell surface"/>
    <property type="evidence" value="ECO:0007669"/>
    <property type="project" value="Ensembl"/>
</dbReference>
<dbReference type="Proteomes" id="UP000002281">
    <property type="component" value="Chromosome 6"/>
</dbReference>
<dbReference type="Ensembl" id="ENSECAT00000106171.1">
    <property type="protein sequence ID" value="ENSECAP00000087036.1"/>
    <property type="gene ID" value="ENSECAG00000022627.3"/>
</dbReference>
<keyword evidence="4" id="KW-0813">Transport</keyword>
<evidence type="ECO:0000256" key="7">
    <source>
        <dbReference type="ARBA" id="ARBA00022840"/>
    </source>
</evidence>
<evidence type="ECO:0000256" key="8">
    <source>
        <dbReference type="ARBA" id="ARBA00022967"/>
    </source>
</evidence>
<feature type="domain" description="ATPase F1/V1/A1 complex alpha/beta subunit nucleotide-binding" evidence="16">
    <location>
        <begin position="314"/>
        <end position="407"/>
    </location>
</feature>
<dbReference type="GO" id="GO:0005524">
    <property type="term" value="F:ATP binding"/>
    <property type="evidence" value="ECO:0007669"/>
    <property type="project" value="UniProtKB-KW"/>
</dbReference>
<dbReference type="GO" id="GO:0046933">
    <property type="term" value="F:proton-transporting ATP synthase activity, rotational mechanism"/>
    <property type="evidence" value="ECO:0007669"/>
    <property type="project" value="Ensembl"/>
</dbReference>
<keyword evidence="9" id="KW-0406">Ion transport</keyword>
<dbReference type="Pfam" id="PF22919">
    <property type="entry name" value="ATP-synt_VA_C"/>
    <property type="match status" value="1"/>
</dbReference>
<keyword evidence="10" id="KW-0472">Membrane</keyword>
<dbReference type="PROSITE" id="PS00152">
    <property type="entry name" value="ATPASE_ALPHA_BETA"/>
    <property type="match status" value="1"/>
</dbReference>
<evidence type="ECO:0000256" key="1">
    <source>
        <dbReference type="ARBA" id="ARBA00004370"/>
    </source>
</evidence>
<feature type="domain" description="ATPase F1/V1/A1 complex alpha/beta subunit nucleotide-binding" evidence="16">
    <location>
        <begin position="241"/>
        <end position="311"/>
    </location>
</feature>
<keyword evidence="6" id="KW-0375">Hydrogen ion transport</keyword>
<feature type="domain" description="ATP synthase A/B type C-terminal" evidence="18">
    <location>
        <begin position="413"/>
        <end position="492"/>
    </location>
</feature>
<keyword evidence="20" id="KW-1185">Reference proteome</keyword>
<dbReference type="CDD" id="cd18115">
    <property type="entry name" value="ATP-synt_F1_beta_N"/>
    <property type="match status" value="1"/>
</dbReference>
<dbReference type="GO" id="GO:0006629">
    <property type="term" value="P:lipid metabolic process"/>
    <property type="evidence" value="ECO:0007669"/>
    <property type="project" value="Ensembl"/>
</dbReference>
<keyword evidence="12" id="KW-0066">ATP synthesis</keyword>
<evidence type="ECO:0007829" key="21">
    <source>
        <dbReference type="PeptideAtlas" id="A0A9L0TKA3"/>
    </source>
</evidence>
<keyword evidence="8" id="KW-1278">Translocase</keyword>
<dbReference type="GO" id="GO:0005886">
    <property type="term" value="C:plasma membrane"/>
    <property type="evidence" value="ECO:0007669"/>
    <property type="project" value="Ensembl"/>
</dbReference>
<dbReference type="EC" id="7.1.2.2" evidence="3"/>
<dbReference type="GO" id="GO:0006933">
    <property type="term" value="P:negative regulation of cell adhesion involved in substrate-bound cell migration"/>
    <property type="evidence" value="ECO:0007669"/>
    <property type="project" value="Ensembl"/>
</dbReference>
<dbReference type="FunFam" id="2.40.10.170:FF:000004">
    <property type="entry name" value="ATP synthase subunit beta"/>
    <property type="match status" value="1"/>
</dbReference>
<dbReference type="Pfam" id="PF02874">
    <property type="entry name" value="ATP-synt_ab_N"/>
    <property type="match status" value="1"/>
</dbReference>
<dbReference type="PANTHER" id="PTHR15184">
    <property type="entry name" value="ATP SYNTHASE"/>
    <property type="match status" value="1"/>
</dbReference>
<dbReference type="AlphaFoldDB" id="A0A9L0TKA3"/>
<evidence type="ECO:0000259" key="16">
    <source>
        <dbReference type="Pfam" id="PF00006"/>
    </source>
</evidence>
<protein>
    <recommendedName>
        <fullName evidence="3">H(+)-transporting two-sector ATPase</fullName>
        <ecNumber evidence="3">7.1.2.2</ecNumber>
    </recommendedName>
    <alternativeName>
        <fullName evidence="13">ATP synthase F1 subunit beta</fullName>
    </alternativeName>
</protein>
<evidence type="ECO:0000256" key="2">
    <source>
        <dbReference type="ARBA" id="ARBA00008936"/>
    </source>
</evidence>
<dbReference type="GO" id="GO:0001525">
    <property type="term" value="P:angiogenesis"/>
    <property type="evidence" value="ECO:0007669"/>
    <property type="project" value="Ensembl"/>
</dbReference>
<evidence type="ECO:0000256" key="3">
    <source>
        <dbReference type="ARBA" id="ARBA00012473"/>
    </source>
</evidence>
<evidence type="ECO:0000256" key="6">
    <source>
        <dbReference type="ARBA" id="ARBA00022781"/>
    </source>
</evidence>
<dbReference type="PANTHER" id="PTHR15184:SF71">
    <property type="entry name" value="ATP SYNTHASE SUBUNIT BETA, MITOCHONDRIAL"/>
    <property type="match status" value="1"/>
</dbReference>
<dbReference type="GO" id="GO:0042288">
    <property type="term" value="F:MHC class I protein binding"/>
    <property type="evidence" value="ECO:0007669"/>
    <property type="project" value="Ensembl"/>
</dbReference>
<evidence type="ECO:0000256" key="10">
    <source>
        <dbReference type="ARBA" id="ARBA00023136"/>
    </source>
</evidence>
<keyword evidence="11" id="KW-0139">CF(1)</keyword>
<dbReference type="Pfam" id="PF00006">
    <property type="entry name" value="ATP-synt_ab"/>
    <property type="match status" value="2"/>
</dbReference>
<dbReference type="InterPro" id="IPR000194">
    <property type="entry name" value="ATPase_F1/V1/A1_a/bsu_nucl-bd"/>
</dbReference>
<reference evidence="19 20" key="1">
    <citation type="journal article" date="2009" name="Science">
        <title>Genome sequence, comparative analysis, and population genetics of the domestic horse.</title>
        <authorList>
            <consortium name="Broad Institute Genome Sequencing Platform"/>
            <consortium name="Broad Institute Whole Genome Assembly Team"/>
            <person name="Wade C.M."/>
            <person name="Giulotto E."/>
            <person name="Sigurdsson S."/>
            <person name="Zoli M."/>
            <person name="Gnerre S."/>
            <person name="Imsland F."/>
            <person name="Lear T.L."/>
            <person name="Adelson D.L."/>
            <person name="Bailey E."/>
            <person name="Bellone R.R."/>
            <person name="Bloecker H."/>
            <person name="Distl O."/>
            <person name="Edgar R.C."/>
            <person name="Garber M."/>
            <person name="Leeb T."/>
            <person name="Mauceli E."/>
            <person name="MacLeod J.N."/>
            <person name="Penedo M.C.T."/>
            <person name="Raison J.M."/>
            <person name="Sharpe T."/>
            <person name="Vogel J."/>
            <person name="Andersson L."/>
            <person name="Antczak D.F."/>
            <person name="Biagi T."/>
            <person name="Binns M.M."/>
            <person name="Chowdhary B.P."/>
            <person name="Coleman S.J."/>
            <person name="Della Valle G."/>
            <person name="Fryc S."/>
            <person name="Guerin G."/>
            <person name="Hasegawa T."/>
            <person name="Hill E.W."/>
            <person name="Jurka J."/>
            <person name="Kiialainen A."/>
            <person name="Lindgren G."/>
            <person name="Liu J."/>
            <person name="Magnani E."/>
            <person name="Mickelson J.R."/>
            <person name="Murray J."/>
            <person name="Nergadze S.G."/>
            <person name="Onofrio R."/>
            <person name="Pedroni S."/>
            <person name="Piras M.F."/>
            <person name="Raudsepp T."/>
            <person name="Rocchi M."/>
            <person name="Roeed K.H."/>
            <person name="Ryder O.A."/>
            <person name="Searle S."/>
            <person name="Skow L."/>
            <person name="Swinburne J.E."/>
            <person name="Syvaenen A.C."/>
            <person name="Tozaki T."/>
            <person name="Valberg S.J."/>
            <person name="Vaudin M."/>
            <person name="White J.R."/>
            <person name="Zody M.C."/>
            <person name="Lander E.S."/>
            <person name="Lindblad-Toh K."/>
        </authorList>
    </citation>
    <scope>NUCLEOTIDE SEQUENCE [LARGE SCALE GENOMIC DNA]</scope>
    <source>
        <strain evidence="19 20">Thoroughbred</strain>
    </source>
</reference>
<evidence type="ECO:0000256" key="15">
    <source>
        <dbReference type="ARBA" id="ARBA00058650"/>
    </source>
</evidence>